<protein>
    <recommendedName>
        <fullName evidence="2">STAS domain-containing protein</fullName>
    </recommendedName>
</protein>
<dbReference type="Proteomes" id="UP000053024">
    <property type="component" value="Unassembled WGS sequence"/>
</dbReference>
<feature type="domain" description="STAS" evidence="2">
    <location>
        <begin position="47"/>
        <end position="125"/>
    </location>
</feature>
<accession>A0A117R9U4</accession>
<dbReference type="RefSeq" id="WP_061928123.1">
    <property type="nucleotide sequence ID" value="NZ_KQ948869.1"/>
</dbReference>
<keyword evidence="4" id="KW-1185">Reference proteome</keyword>
<dbReference type="InterPro" id="IPR058548">
    <property type="entry name" value="MlaB-like_STAS"/>
</dbReference>
<feature type="compositionally biased region" description="Polar residues" evidence="1">
    <location>
        <begin position="29"/>
        <end position="40"/>
    </location>
</feature>
<evidence type="ECO:0000313" key="4">
    <source>
        <dbReference type="Proteomes" id="UP000053024"/>
    </source>
</evidence>
<sequence>MHDPYPQAPSLRRPGRPGRAGDGGPVKRQSPNRAAASYTTQGDRIRVTVRGELDFRSGDRLRDDLCAALAGSTRGLDLDLGGLDFCDCSGLNVLLDLRRVALDQKKTVVIRTSNPMIDRLLTLLGAQGLFASPRPERAERVTVRLRSPKASTRVLTPGRT</sequence>
<dbReference type="Pfam" id="PF13466">
    <property type="entry name" value="STAS_2"/>
    <property type="match status" value="1"/>
</dbReference>
<comment type="caution">
    <text evidence="3">The sequence shown here is derived from an EMBL/GenBank/DDBJ whole genome shotgun (WGS) entry which is preliminary data.</text>
</comment>
<dbReference type="InterPro" id="IPR002645">
    <property type="entry name" value="STAS_dom"/>
</dbReference>
<organism evidence="3 4">
    <name type="scientific">Streptomyces bungoensis</name>
    <dbReference type="NCBI Taxonomy" id="285568"/>
    <lineage>
        <taxon>Bacteria</taxon>
        <taxon>Bacillati</taxon>
        <taxon>Actinomycetota</taxon>
        <taxon>Actinomycetes</taxon>
        <taxon>Kitasatosporales</taxon>
        <taxon>Streptomycetaceae</taxon>
        <taxon>Streptomyces</taxon>
    </lineage>
</organism>
<evidence type="ECO:0000256" key="1">
    <source>
        <dbReference type="SAM" id="MobiDB-lite"/>
    </source>
</evidence>
<name>A0A117R9U4_9ACTN</name>
<feature type="region of interest" description="Disordered" evidence="1">
    <location>
        <begin position="1"/>
        <end position="40"/>
    </location>
</feature>
<dbReference type="PANTHER" id="PTHR33495:SF2">
    <property type="entry name" value="ANTI-SIGMA FACTOR ANTAGONIST TM_1081-RELATED"/>
    <property type="match status" value="1"/>
</dbReference>
<dbReference type="AlphaFoldDB" id="A0A117R9U4"/>
<dbReference type="SUPFAM" id="SSF52091">
    <property type="entry name" value="SpoIIaa-like"/>
    <property type="match status" value="1"/>
</dbReference>
<dbReference type="CDD" id="cd07043">
    <property type="entry name" value="STAS_anti-anti-sigma_factors"/>
    <property type="match status" value="1"/>
</dbReference>
<dbReference type="STRING" id="285568.AQJ66_29415"/>
<reference evidence="3 4" key="1">
    <citation type="submission" date="2015-10" db="EMBL/GenBank/DDBJ databases">
        <title>Draft genome sequence of Streptomyces bungoensis DSM 41781, type strain for the species Streptomyces bungoensis.</title>
        <authorList>
            <person name="Ruckert C."/>
            <person name="Winkler A."/>
            <person name="Kalinowski J."/>
            <person name="Kampfer P."/>
            <person name="Glaeser S."/>
        </authorList>
    </citation>
    <scope>NUCLEOTIDE SEQUENCE [LARGE SCALE GENOMIC DNA]</scope>
    <source>
        <strain evidence="3 4">DSM 41781</strain>
    </source>
</reference>
<dbReference type="Gene3D" id="3.30.750.24">
    <property type="entry name" value="STAS domain"/>
    <property type="match status" value="1"/>
</dbReference>
<evidence type="ECO:0000313" key="3">
    <source>
        <dbReference type="EMBL" id="KUN79006.1"/>
    </source>
</evidence>
<dbReference type="GO" id="GO:0043856">
    <property type="term" value="F:anti-sigma factor antagonist activity"/>
    <property type="evidence" value="ECO:0007669"/>
    <property type="project" value="TreeGrafter"/>
</dbReference>
<gene>
    <name evidence="3" type="ORF">AQJ66_29415</name>
</gene>
<dbReference type="EMBL" id="LMWX01000055">
    <property type="protein sequence ID" value="KUN79006.1"/>
    <property type="molecule type" value="Genomic_DNA"/>
</dbReference>
<dbReference type="PANTHER" id="PTHR33495">
    <property type="entry name" value="ANTI-SIGMA FACTOR ANTAGONIST TM_1081-RELATED-RELATED"/>
    <property type="match status" value="1"/>
</dbReference>
<dbReference type="InterPro" id="IPR036513">
    <property type="entry name" value="STAS_dom_sf"/>
</dbReference>
<dbReference type="OrthoDB" id="3296948at2"/>
<proteinExistence type="predicted"/>
<evidence type="ECO:0000259" key="2">
    <source>
        <dbReference type="PROSITE" id="PS50801"/>
    </source>
</evidence>
<dbReference type="PROSITE" id="PS50801">
    <property type="entry name" value="STAS"/>
    <property type="match status" value="1"/>
</dbReference>